<sequence length="43" mass="4702">MDHLLCAAGYRPQHPHVSWPGAQGHGFTWSKPGHKPWQAGGGR</sequence>
<proteinExistence type="predicted"/>
<dbReference type="EMBL" id="JWIN03000016">
    <property type="protein sequence ID" value="KAB1265445.1"/>
    <property type="molecule type" value="Genomic_DNA"/>
</dbReference>
<evidence type="ECO:0000313" key="2">
    <source>
        <dbReference type="EMBL" id="KAB1265445.1"/>
    </source>
</evidence>
<accession>A0A5N4D2W0</accession>
<name>A0A5N4D2W0_CAMDR</name>
<evidence type="ECO:0000313" key="3">
    <source>
        <dbReference type="Proteomes" id="UP000299084"/>
    </source>
</evidence>
<comment type="caution">
    <text evidence="2">The sequence shown here is derived from an EMBL/GenBank/DDBJ whole genome shotgun (WGS) entry which is preliminary data.</text>
</comment>
<organism evidence="2 3">
    <name type="scientific">Camelus dromedarius</name>
    <name type="common">Dromedary</name>
    <name type="synonym">Arabian camel</name>
    <dbReference type="NCBI Taxonomy" id="9838"/>
    <lineage>
        <taxon>Eukaryota</taxon>
        <taxon>Metazoa</taxon>
        <taxon>Chordata</taxon>
        <taxon>Craniata</taxon>
        <taxon>Vertebrata</taxon>
        <taxon>Euteleostomi</taxon>
        <taxon>Mammalia</taxon>
        <taxon>Eutheria</taxon>
        <taxon>Laurasiatheria</taxon>
        <taxon>Artiodactyla</taxon>
        <taxon>Tylopoda</taxon>
        <taxon>Camelidae</taxon>
        <taxon>Camelus</taxon>
    </lineage>
</organism>
<dbReference type="Proteomes" id="UP000299084">
    <property type="component" value="Unassembled WGS sequence"/>
</dbReference>
<protein>
    <submittedName>
        <fullName evidence="2">Uncharacterized protein</fullName>
    </submittedName>
</protein>
<reference evidence="2 3" key="1">
    <citation type="journal article" date="2019" name="Mol. Ecol. Resour.">
        <title>Improving Illumina assemblies with Hi-C and long reads: an example with the North African dromedary.</title>
        <authorList>
            <person name="Elbers J.P."/>
            <person name="Rogers M.F."/>
            <person name="Perelman P.L."/>
            <person name="Proskuryakova A.A."/>
            <person name="Serdyukova N.A."/>
            <person name="Johnson W.E."/>
            <person name="Horin P."/>
            <person name="Corander J."/>
            <person name="Murphy D."/>
            <person name="Burger P.A."/>
        </authorList>
    </citation>
    <scope>NUCLEOTIDE SEQUENCE [LARGE SCALE GENOMIC DNA]</scope>
    <source>
        <strain evidence="2">Drom800</strain>
        <tissue evidence="2">Blood</tissue>
    </source>
</reference>
<evidence type="ECO:0000256" key="1">
    <source>
        <dbReference type="SAM" id="MobiDB-lite"/>
    </source>
</evidence>
<dbReference type="AlphaFoldDB" id="A0A5N4D2W0"/>
<gene>
    <name evidence="2" type="ORF">Cadr_000019007</name>
</gene>
<feature type="region of interest" description="Disordered" evidence="1">
    <location>
        <begin position="15"/>
        <end position="43"/>
    </location>
</feature>
<keyword evidence="3" id="KW-1185">Reference proteome</keyword>